<feature type="transmembrane region" description="Helical" evidence="5">
    <location>
        <begin position="138"/>
        <end position="156"/>
    </location>
</feature>
<organism evidence="7 8">
    <name type="scientific">Streptomyces chattanoogensis</name>
    <dbReference type="NCBI Taxonomy" id="66876"/>
    <lineage>
        <taxon>Bacteria</taxon>
        <taxon>Bacillati</taxon>
        <taxon>Actinomycetota</taxon>
        <taxon>Actinomycetes</taxon>
        <taxon>Kitasatosporales</taxon>
        <taxon>Streptomycetaceae</taxon>
        <taxon>Streptomyces</taxon>
    </lineage>
</organism>
<evidence type="ECO:0000256" key="4">
    <source>
        <dbReference type="ARBA" id="ARBA00023136"/>
    </source>
</evidence>
<dbReference type="RefSeq" id="WP_169795193.1">
    <property type="nucleotide sequence ID" value="NZ_LGKG01000018.1"/>
</dbReference>
<dbReference type="GO" id="GO:0005524">
    <property type="term" value="F:ATP binding"/>
    <property type="evidence" value="ECO:0007669"/>
    <property type="project" value="InterPro"/>
</dbReference>
<evidence type="ECO:0000256" key="5">
    <source>
        <dbReference type="SAM" id="Phobius"/>
    </source>
</evidence>
<evidence type="ECO:0000256" key="2">
    <source>
        <dbReference type="ARBA" id="ARBA00022692"/>
    </source>
</evidence>
<dbReference type="AlphaFoldDB" id="A0A0N1JYU0"/>
<feature type="domain" description="ABC transmembrane type-1" evidence="6">
    <location>
        <begin position="26"/>
        <end position="303"/>
    </location>
</feature>
<dbReference type="GO" id="GO:0034040">
    <property type="term" value="F:ATPase-coupled lipid transmembrane transporter activity"/>
    <property type="evidence" value="ECO:0007669"/>
    <property type="project" value="TreeGrafter"/>
</dbReference>
<evidence type="ECO:0000313" key="8">
    <source>
        <dbReference type="Proteomes" id="UP000037982"/>
    </source>
</evidence>
<feature type="transmembrane region" description="Helical" evidence="5">
    <location>
        <begin position="162"/>
        <end position="178"/>
    </location>
</feature>
<dbReference type="InterPro" id="IPR036640">
    <property type="entry name" value="ABC1_TM_sf"/>
</dbReference>
<gene>
    <name evidence="7" type="ORF">ADL29_05660</name>
</gene>
<dbReference type="PANTHER" id="PTHR24221:SF654">
    <property type="entry name" value="ATP-BINDING CASSETTE SUB-FAMILY B MEMBER 6"/>
    <property type="match status" value="1"/>
</dbReference>
<dbReference type="Pfam" id="PF00664">
    <property type="entry name" value="ABC_membrane"/>
    <property type="match status" value="1"/>
</dbReference>
<reference evidence="8" key="1">
    <citation type="submission" date="2015-07" db="EMBL/GenBank/DDBJ databases">
        <authorList>
            <person name="Ju K.-S."/>
            <person name="Doroghazi J.R."/>
            <person name="Metcalf W.W."/>
        </authorList>
    </citation>
    <scope>NUCLEOTIDE SEQUENCE [LARGE SCALE GENOMIC DNA]</scope>
    <source>
        <strain evidence="8">NRRL ISP-5002</strain>
    </source>
</reference>
<evidence type="ECO:0000259" key="6">
    <source>
        <dbReference type="PROSITE" id="PS50929"/>
    </source>
</evidence>
<protein>
    <submittedName>
        <fullName evidence="7">ABC transporter permease</fullName>
    </submittedName>
</protein>
<keyword evidence="2 5" id="KW-0812">Transmembrane</keyword>
<dbReference type="PROSITE" id="PS50929">
    <property type="entry name" value="ABC_TM1F"/>
    <property type="match status" value="1"/>
</dbReference>
<dbReference type="GO" id="GO:0005886">
    <property type="term" value="C:plasma membrane"/>
    <property type="evidence" value="ECO:0007669"/>
    <property type="project" value="UniProtKB-SubCell"/>
</dbReference>
<dbReference type="InterPro" id="IPR011527">
    <property type="entry name" value="ABC1_TM_dom"/>
</dbReference>
<comment type="subcellular location">
    <subcellularLocation>
        <location evidence="1">Cell membrane</location>
        <topology evidence="1">Multi-pass membrane protein</topology>
    </subcellularLocation>
</comment>
<feature type="transmembrane region" description="Helical" evidence="5">
    <location>
        <begin position="57"/>
        <end position="74"/>
    </location>
</feature>
<evidence type="ECO:0000313" key="7">
    <source>
        <dbReference type="EMBL" id="KPC66156.1"/>
    </source>
</evidence>
<feature type="transmembrane region" description="Helical" evidence="5">
    <location>
        <begin position="21"/>
        <end position="45"/>
    </location>
</feature>
<keyword evidence="3 5" id="KW-1133">Transmembrane helix</keyword>
<accession>A0A0N1JYU0</accession>
<dbReference type="GO" id="GO:0140359">
    <property type="term" value="F:ABC-type transporter activity"/>
    <property type="evidence" value="ECO:0007669"/>
    <property type="project" value="InterPro"/>
</dbReference>
<dbReference type="Gene3D" id="1.20.1560.10">
    <property type="entry name" value="ABC transporter type 1, transmembrane domain"/>
    <property type="match status" value="1"/>
</dbReference>
<keyword evidence="8" id="KW-1185">Reference proteome</keyword>
<proteinExistence type="predicted"/>
<feature type="non-terminal residue" evidence="7">
    <location>
        <position position="353"/>
    </location>
</feature>
<sequence length="353" mass="37318">MRRILRLMLTAAGPYAPQFRTTLRISVAAALVQAAAYATFVPLLAELSREQVRAGWAWWWVGVLAALVVVEGALRVRESAFLYDHWHLVTQATRLRLGKSLRSMPQQELARRAAGDLTSVVGNNATTAASALSSLSTLFVQLIAVPTVLGVVIVALDWRLGLVLVAAALAALPFVRQVQRRSNTGLRDVNDADAATSDRIVEHVQGLPVLKATGQAGADSPRLMPVLTHQHGAQAAANRSAAMPVAGAQLVVQLAVVALVAVGAGLVLDARLPVAVLVAVVVTAARFAEPLSLAATMTKLFELSEAALSRIGDVLDVRPLPVAPGGSEPKTFDIRFEDVTFAYDGQSEPSLTG</sequence>
<keyword evidence="4 5" id="KW-0472">Membrane</keyword>
<dbReference type="Proteomes" id="UP000037982">
    <property type="component" value="Unassembled WGS sequence"/>
</dbReference>
<evidence type="ECO:0000256" key="3">
    <source>
        <dbReference type="ARBA" id="ARBA00022989"/>
    </source>
</evidence>
<dbReference type="InterPro" id="IPR039421">
    <property type="entry name" value="Type_1_exporter"/>
</dbReference>
<evidence type="ECO:0000256" key="1">
    <source>
        <dbReference type="ARBA" id="ARBA00004651"/>
    </source>
</evidence>
<comment type="caution">
    <text evidence="7">The sequence shown here is derived from an EMBL/GenBank/DDBJ whole genome shotgun (WGS) entry which is preliminary data.</text>
</comment>
<dbReference type="SUPFAM" id="SSF90123">
    <property type="entry name" value="ABC transporter transmembrane region"/>
    <property type="match status" value="1"/>
</dbReference>
<dbReference type="EMBL" id="LGKG01000018">
    <property type="protein sequence ID" value="KPC66156.1"/>
    <property type="molecule type" value="Genomic_DNA"/>
</dbReference>
<name>A0A0N1JYU0_9ACTN</name>
<dbReference type="PANTHER" id="PTHR24221">
    <property type="entry name" value="ATP-BINDING CASSETTE SUB-FAMILY B"/>
    <property type="match status" value="1"/>
</dbReference>
<feature type="transmembrane region" description="Helical" evidence="5">
    <location>
        <begin position="250"/>
        <end position="268"/>
    </location>
</feature>